<keyword evidence="1 5" id="KW-0723">Serine/threonine-protein kinase</keyword>
<dbReference type="GO" id="GO:0005524">
    <property type="term" value="F:ATP binding"/>
    <property type="evidence" value="ECO:0007669"/>
    <property type="project" value="InterPro"/>
</dbReference>
<evidence type="ECO:0000313" key="7">
    <source>
        <dbReference type="Proteomes" id="UP000295443"/>
    </source>
</evidence>
<dbReference type="GO" id="GO:0004674">
    <property type="term" value="F:protein serine/threonine kinase activity"/>
    <property type="evidence" value="ECO:0007669"/>
    <property type="project" value="UniProtKB-UniRule"/>
</dbReference>
<sequence length="272" mass="29969">MNPTRSVFIVSDHTGITAEILGKSLLCQFPGEAFATESLPFVDTLDKVEDAAKRIREAWQASGMRPLVFSTMTDDDARAILDSTGAMIMDVFAHFIGLMTKELGRPAIHLKGQSHSASNETAYHERIDAVNFSLAADDGLATQKYEQADLILVGVSRSGKTPTSLYMAMQYGLKVANYPLTPENFEKHSLPATIRPYKRKLRGLTLTPERLSAIRSERRPNSEYAAMDTCKRELDLATQMMAEAGIPVLDSSTRSIEEISAILRQSLVKGGR</sequence>
<dbReference type="RefSeq" id="WP_131444619.1">
    <property type="nucleotide sequence ID" value="NZ_SJZB01000010.1"/>
</dbReference>
<dbReference type="InterPro" id="IPR005177">
    <property type="entry name" value="Kinase-pyrophosphorylase"/>
</dbReference>
<dbReference type="PANTHER" id="PTHR31756">
    <property type="entry name" value="PYRUVATE, PHOSPHATE DIKINASE REGULATORY PROTEIN 1, CHLOROPLASTIC"/>
    <property type="match status" value="1"/>
</dbReference>
<dbReference type="InterPro" id="IPR026530">
    <property type="entry name" value="PSRP"/>
</dbReference>
<dbReference type="EMBL" id="SJZB01000010">
    <property type="protein sequence ID" value="TCJ18495.1"/>
    <property type="molecule type" value="Genomic_DNA"/>
</dbReference>
<evidence type="ECO:0000256" key="2">
    <source>
        <dbReference type="ARBA" id="ARBA00022679"/>
    </source>
</evidence>
<gene>
    <name evidence="6" type="ORF">EZJ19_01920</name>
</gene>
<dbReference type="Proteomes" id="UP000295443">
    <property type="component" value="Unassembled WGS sequence"/>
</dbReference>
<keyword evidence="3 5" id="KW-0547">Nucleotide-binding</keyword>
<protein>
    <recommendedName>
        <fullName evidence="5">Putative phosphoenolpyruvate synthase regulatory protein</fullName>
        <shortName evidence="5">PEP synthase regulatory protein</shortName>
        <shortName evidence="5">PSRP</shortName>
        <ecNumber evidence="5">2.7.11.33</ecNumber>
        <ecNumber evidence="5">2.7.4.28</ecNumber>
    </recommendedName>
    <alternativeName>
        <fullName evidence="5">Pyruvate, water dikinase regulatory protein</fullName>
    </alternativeName>
</protein>
<dbReference type="Pfam" id="PF03618">
    <property type="entry name" value="Kinase-PPPase"/>
    <property type="match status" value="1"/>
</dbReference>
<comment type="catalytic activity">
    <reaction evidence="5">
        <text>[pyruvate, water dikinase] + ADP = [pyruvate, water dikinase]-phosphate + AMP + H(+)</text>
        <dbReference type="Rhea" id="RHEA:46020"/>
        <dbReference type="Rhea" id="RHEA-COMP:11425"/>
        <dbReference type="Rhea" id="RHEA-COMP:11426"/>
        <dbReference type="ChEBI" id="CHEBI:15378"/>
        <dbReference type="ChEBI" id="CHEBI:43176"/>
        <dbReference type="ChEBI" id="CHEBI:68546"/>
        <dbReference type="ChEBI" id="CHEBI:456215"/>
        <dbReference type="ChEBI" id="CHEBI:456216"/>
        <dbReference type="EC" id="2.7.11.33"/>
    </reaction>
</comment>
<comment type="caution">
    <text evidence="6">The sequence shown here is derived from an EMBL/GenBank/DDBJ whole genome shotgun (WGS) entry which is preliminary data.</text>
</comment>
<dbReference type="HAMAP" id="MF_01062">
    <property type="entry name" value="PSRP"/>
    <property type="match status" value="1"/>
</dbReference>
<evidence type="ECO:0000313" key="6">
    <source>
        <dbReference type="EMBL" id="TCJ18495.1"/>
    </source>
</evidence>
<dbReference type="EC" id="2.7.4.28" evidence="5"/>
<feature type="binding site" evidence="5">
    <location>
        <begin position="154"/>
        <end position="161"/>
    </location>
    <ligand>
        <name>ADP</name>
        <dbReference type="ChEBI" id="CHEBI:456216"/>
    </ligand>
</feature>
<keyword evidence="2 5" id="KW-0808">Transferase</keyword>
<organism evidence="6 7">
    <name type="scientific">Parasulfuritortus cantonensis</name>
    <dbReference type="NCBI Taxonomy" id="2528202"/>
    <lineage>
        <taxon>Bacteria</taxon>
        <taxon>Pseudomonadati</taxon>
        <taxon>Pseudomonadota</taxon>
        <taxon>Betaproteobacteria</taxon>
        <taxon>Nitrosomonadales</taxon>
        <taxon>Thiobacillaceae</taxon>
        <taxon>Parasulfuritortus</taxon>
    </lineage>
</organism>
<keyword evidence="4 5" id="KW-0418">Kinase</keyword>
<reference evidence="6 7" key="1">
    <citation type="submission" date="2019-03" db="EMBL/GenBank/DDBJ databases">
        <title>Genome sequence of Thiobacillaceae bacterium LSR1, a sulfur-oxidizing bacterium isolated from freshwater sediment.</title>
        <authorList>
            <person name="Li S."/>
        </authorList>
    </citation>
    <scope>NUCLEOTIDE SEQUENCE [LARGE SCALE GENOMIC DNA]</scope>
    <source>
        <strain evidence="6 7">LSR1</strain>
    </source>
</reference>
<evidence type="ECO:0000256" key="3">
    <source>
        <dbReference type="ARBA" id="ARBA00022741"/>
    </source>
</evidence>
<evidence type="ECO:0000256" key="1">
    <source>
        <dbReference type="ARBA" id="ARBA00022527"/>
    </source>
</evidence>
<dbReference type="AlphaFoldDB" id="A0A4R1BM67"/>
<dbReference type="PANTHER" id="PTHR31756:SF3">
    <property type="entry name" value="PYRUVATE, PHOSPHATE DIKINASE REGULATORY PROTEIN 1, CHLOROPLASTIC"/>
    <property type="match status" value="1"/>
</dbReference>
<evidence type="ECO:0000256" key="4">
    <source>
        <dbReference type="ARBA" id="ARBA00022777"/>
    </source>
</evidence>
<keyword evidence="7" id="KW-1185">Reference proteome</keyword>
<proteinExistence type="inferred from homology"/>
<comment type="catalytic activity">
    <reaction evidence="5">
        <text>[pyruvate, water dikinase]-phosphate + phosphate + H(+) = [pyruvate, water dikinase] + diphosphate</text>
        <dbReference type="Rhea" id="RHEA:48580"/>
        <dbReference type="Rhea" id="RHEA-COMP:11425"/>
        <dbReference type="Rhea" id="RHEA-COMP:11426"/>
        <dbReference type="ChEBI" id="CHEBI:15378"/>
        <dbReference type="ChEBI" id="CHEBI:33019"/>
        <dbReference type="ChEBI" id="CHEBI:43176"/>
        <dbReference type="ChEBI" id="CHEBI:43474"/>
        <dbReference type="ChEBI" id="CHEBI:68546"/>
        <dbReference type="EC" id="2.7.4.28"/>
    </reaction>
</comment>
<name>A0A4R1BM67_9PROT</name>
<dbReference type="GO" id="GO:0016776">
    <property type="term" value="F:phosphotransferase activity, phosphate group as acceptor"/>
    <property type="evidence" value="ECO:0007669"/>
    <property type="project" value="UniProtKB-UniRule"/>
</dbReference>
<dbReference type="OrthoDB" id="9782201at2"/>
<comment type="similarity">
    <text evidence="5">Belongs to the pyruvate, phosphate/water dikinase regulatory protein family. PSRP subfamily.</text>
</comment>
<accession>A0A4R1BM67</accession>
<dbReference type="NCBIfam" id="NF003742">
    <property type="entry name" value="PRK05339.1"/>
    <property type="match status" value="1"/>
</dbReference>
<comment type="function">
    <text evidence="5">Bifunctional serine/threonine kinase and phosphorylase involved in the regulation of the phosphoenolpyruvate synthase (PEPS) by catalyzing its phosphorylation/dephosphorylation.</text>
</comment>
<dbReference type="GO" id="GO:0043531">
    <property type="term" value="F:ADP binding"/>
    <property type="evidence" value="ECO:0007669"/>
    <property type="project" value="UniProtKB-UniRule"/>
</dbReference>
<dbReference type="EC" id="2.7.11.33" evidence="5"/>
<evidence type="ECO:0000256" key="5">
    <source>
        <dbReference type="HAMAP-Rule" id="MF_01062"/>
    </source>
</evidence>